<accession>K1S3H3</accession>
<organism evidence="2">
    <name type="scientific">human gut metagenome</name>
    <dbReference type="NCBI Taxonomy" id="408170"/>
    <lineage>
        <taxon>unclassified sequences</taxon>
        <taxon>metagenomes</taxon>
        <taxon>organismal metagenomes</taxon>
    </lineage>
</organism>
<protein>
    <submittedName>
        <fullName evidence="2">Protein containing DUF955</fullName>
    </submittedName>
</protein>
<feature type="domain" description="IrrE N-terminal-like" evidence="1">
    <location>
        <begin position="211"/>
        <end position="290"/>
    </location>
</feature>
<feature type="non-terminal residue" evidence="2">
    <location>
        <position position="1"/>
    </location>
</feature>
<evidence type="ECO:0000259" key="1">
    <source>
        <dbReference type="Pfam" id="PF06114"/>
    </source>
</evidence>
<dbReference type="Pfam" id="PF06114">
    <property type="entry name" value="Peptidase_M78"/>
    <property type="match status" value="1"/>
</dbReference>
<comment type="caution">
    <text evidence="2">The sequence shown here is derived from an EMBL/GenBank/DDBJ whole genome shotgun (WGS) entry which is preliminary data.</text>
</comment>
<proteinExistence type="predicted"/>
<dbReference type="InterPro" id="IPR010359">
    <property type="entry name" value="IrrE_HExxH"/>
</dbReference>
<reference evidence="2" key="1">
    <citation type="journal article" date="2013" name="Environ. Microbiol.">
        <title>Microbiota from the distal guts of lean and obese adolescents exhibit partial functional redundancy besides clear differences in community structure.</title>
        <authorList>
            <person name="Ferrer M."/>
            <person name="Ruiz A."/>
            <person name="Lanza F."/>
            <person name="Haange S.B."/>
            <person name="Oberbach A."/>
            <person name="Till H."/>
            <person name="Bargiela R."/>
            <person name="Campoy C."/>
            <person name="Segura M.T."/>
            <person name="Richter M."/>
            <person name="von Bergen M."/>
            <person name="Seifert J."/>
            <person name="Suarez A."/>
        </authorList>
    </citation>
    <scope>NUCLEOTIDE SEQUENCE</scope>
</reference>
<dbReference type="EMBL" id="AJWY01012438">
    <property type="protein sequence ID" value="EKC49944.1"/>
    <property type="molecule type" value="Genomic_DNA"/>
</dbReference>
<name>K1S3H3_9ZZZZ</name>
<evidence type="ECO:0000313" key="2">
    <source>
        <dbReference type="EMBL" id="EKC49944.1"/>
    </source>
</evidence>
<dbReference type="AlphaFoldDB" id="K1S3H3"/>
<sequence>DSLLFDAVVSCTINLTEDTYKGTASHETSQWLVLSCVAVVTDKLESVTVMNISGHTSGQPRKTDGHAVSKNIVPILYKKDLDDEATTFLQHYFPEALEKPMAVPIADIAKGMGLEIIQGNRITDDFSVFGEIYFNAGKATIYDLFKVSETTIDVKRGTILVDAYTFWERNLGCVKNTIAHEVYHWYKHRLYAAIKHVLYGQDFVACRCPSNMAYPQKDDEWSDIQRMEWQANNMAPRILMPYRTFRMKVDELLQTYDYENSPIKPAILTSVAEELREFYGVSRQSVLIRMMETG</sequence>
<gene>
    <name evidence="2" type="ORF">LEA_18145</name>
</gene>